<dbReference type="Proteomes" id="UP000885722">
    <property type="component" value="Unassembled WGS sequence"/>
</dbReference>
<evidence type="ECO:0000313" key="2">
    <source>
        <dbReference type="EMBL" id="HFC04049.1"/>
    </source>
</evidence>
<evidence type="ECO:0000259" key="1">
    <source>
        <dbReference type="Pfam" id="PF04324"/>
    </source>
</evidence>
<accession>A0A7V2WMA7</accession>
<gene>
    <name evidence="2" type="ORF">ENJ74_04175</name>
</gene>
<sequence>MSVLEEVEDIYVVCECMDVKYGEILKAIKEGNCDLESLMDATDAGTACGKCRSREDDPDEERAIHLDEILVAAKGQGLCPEEK</sequence>
<proteinExistence type="predicted"/>
<dbReference type="EMBL" id="DRNO01000282">
    <property type="protein sequence ID" value="HFC04049.1"/>
    <property type="molecule type" value="Genomic_DNA"/>
</dbReference>
<dbReference type="InterPro" id="IPR007419">
    <property type="entry name" value="BFD-like_2Fe2S-bd_dom"/>
</dbReference>
<dbReference type="AlphaFoldDB" id="A0A7V2WMA7"/>
<dbReference type="InterPro" id="IPR041854">
    <property type="entry name" value="BFD-like_2Fe2S-bd_dom_sf"/>
</dbReference>
<name>A0A7V2WMA7_9BACT</name>
<feature type="domain" description="BFD-like [2Fe-2S]-binding" evidence="1">
    <location>
        <begin position="12"/>
        <end position="53"/>
    </location>
</feature>
<organism evidence="2">
    <name type="scientific">Nitratifractor salsuginis</name>
    <dbReference type="NCBI Taxonomy" id="269261"/>
    <lineage>
        <taxon>Bacteria</taxon>
        <taxon>Pseudomonadati</taxon>
        <taxon>Campylobacterota</taxon>
        <taxon>Epsilonproteobacteria</taxon>
        <taxon>Campylobacterales</taxon>
        <taxon>Sulfurovaceae</taxon>
        <taxon>Nitratifractor</taxon>
    </lineage>
</organism>
<comment type="caution">
    <text evidence="2">The sequence shown here is derived from an EMBL/GenBank/DDBJ whole genome shotgun (WGS) entry which is preliminary data.</text>
</comment>
<dbReference type="Pfam" id="PF04324">
    <property type="entry name" value="Fer2_BFD"/>
    <property type="match status" value="1"/>
</dbReference>
<dbReference type="Gene3D" id="1.10.10.1100">
    <property type="entry name" value="BFD-like [2Fe-2S]-binding domain"/>
    <property type="match status" value="1"/>
</dbReference>
<reference evidence="2" key="1">
    <citation type="journal article" date="2020" name="mSystems">
        <title>Genome- and Community-Level Interaction Insights into Carbon Utilization and Element Cycling Functions of Hydrothermarchaeota in Hydrothermal Sediment.</title>
        <authorList>
            <person name="Zhou Z."/>
            <person name="Liu Y."/>
            <person name="Xu W."/>
            <person name="Pan J."/>
            <person name="Luo Z.H."/>
            <person name="Li M."/>
        </authorList>
    </citation>
    <scope>NUCLEOTIDE SEQUENCE [LARGE SCALE GENOMIC DNA]</scope>
    <source>
        <strain evidence="2">HyVt-513</strain>
    </source>
</reference>
<protein>
    <submittedName>
        <fullName evidence="2">(2Fe-2S)-binding protein</fullName>
    </submittedName>
</protein>